<dbReference type="EC" id="2.1.1.223" evidence="6"/>
<protein>
    <recommendedName>
        <fullName evidence="6">tRNA1(Val) (adenine(37)-N6)-methyltransferase</fullName>
        <ecNumber evidence="6">2.1.1.223</ecNumber>
    </recommendedName>
    <alternativeName>
        <fullName evidence="6">tRNA m6A37 methyltransferase</fullName>
    </alternativeName>
</protein>
<dbReference type="Proteomes" id="UP000245728">
    <property type="component" value="Chromosome"/>
</dbReference>
<evidence type="ECO:0000313" key="9">
    <source>
        <dbReference type="Proteomes" id="UP000245728"/>
    </source>
</evidence>
<dbReference type="InterPro" id="IPR029063">
    <property type="entry name" value="SAM-dependent_MTases_sf"/>
</dbReference>
<evidence type="ECO:0000256" key="4">
    <source>
        <dbReference type="ARBA" id="ARBA00022691"/>
    </source>
</evidence>
<evidence type="ECO:0000256" key="3">
    <source>
        <dbReference type="ARBA" id="ARBA00022679"/>
    </source>
</evidence>
<name>A0A2S2E145_9ALTE</name>
<dbReference type="GO" id="GO:0008033">
    <property type="term" value="P:tRNA processing"/>
    <property type="evidence" value="ECO:0007669"/>
    <property type="project" value="UniProtKB-UniRule"/>
</dbReference>
<evidence type="ECO:0000313" key="8">
    <source>
        <dbReference type="EMBL" id="AWL11000.1"/>
    </source>
</evidence>
<reference evidence="8 9" key="1">
    <citation type="submission" date="2018-05" db="EMBL/GenBank/DDBJ databases">
        <title>Salinimonas sp. HMF8227 Genome sequencing and assembly.</title>
        <authorList>
            <person name="Kang H."/>
            <person name="Kang J."/>
            <person name="Cha I."/>
            <person name="Kim H."/>
            <person name="Joh K."/>
        </authorList>
    </citation>
    <scope>NUCLEOTIDE SEQUENCE [LARGE SCALE GENOMIC DNA]</scope>
    <source>
        <strain evidence="8 9">HMF8227</strain>
    </source>
</reference>
<accession>A0A2S2E145</accession>
<dbReference type="HAMAP" id="MF_01872">
    <property type="entry name" value="tRNA_methyltr_YfiC"/>
    <property type="match status" value="1"/>
</dbReference>
<dbReference type="PANTHER" id="PTHR47739:SF1">
    <property type="entry name" value="TRNA1(VAL) (ADENINE(37)-N6)-METHYLTRANSFERASE"/>
    <property type="match status" value="1"/>
</dbReference>
<keyword evidence="4 6" id="KW-0949">S-adenosyl-L-methionine</keyword>
<keyword evidence="5 6" id="KW-0819">tRNA processing</keyword>
<evidence type="ECO:0000256" key="5">
    <source>
        <dbReference type="ARBA" id="ARBA00022694"/>
    </source>
</evidence>
<dbReference type="EMBL" id="CP029347">
    <property type="protein sequence ID" value="AWL11000.1"/>
    <property type="molecule type" value="Genomic_DNA"/>
</dbReference>
<keyword evidence="3 6" id="KW-0808">Transferase</keyword>
<dbReference type="InterPro" id="IPR002052">
    <property type="entry name" value="DNA_methylase_N6_adenine_CS"/>
</dbReference>
<sequence>MAGFQFKQFHVAHDRCAMKVGTDSIALGSWVRVGSARRILDVGCGSGLLALMLAQKASAGAFIEGIDIDLPAIAQARDNGAASPWSQQIAFYQSPVQSWRPTKSYDLIVTNPPYFPAGQSFEARRQQARHQGSLNLSELMASVAQLLARDGTFWVVLPHTQQSELAQAAKDWRLCCYQQLRLRAQPHKPVSLVASAWGWQDTPFSSKTLVIRDNDNQYTAAFRRLCRHYYLKF</sequence>
<dbReference type="RefSeq" id="WP_109338675.1">
    <property type="nucleotide sequence ID" value="NZ_CP029347.1"/>
</dbReference>
<dbReference type="GO" id="GO:0005737">
    <property type="term" value="C:cytoplasm"/>
    <property type="evidence" value="ECO:0007669"/>
    <property type="project" value="UniProtKB-SubCell"/>
</dbReference>
<dbReference type="GO" id="GO:0003676">
    <property type="term" value="F:nucleic acid binding"/>
    <property type="evidence" value="ECO:0007669"/>
    <property type="project" value="InterPro"/>
</dbReference>
<gene>
    <name evidence="8" type="primary">yfiC</name>
    <name evidence="8" type="ORF">HMF8227_00504</name>
</gene>
<feature type="domain" description="Methyltransferase small" evidence="7">
    <location>
        <begin position="34"/>
        <end position="163"/>
    </location>
</feature>
<organism evidence="8 9">
    <name type="scientific">Saliniradius amylolyticus</name>
    <dbReference type="NCBI Taxonomy" id="2183582"/>
    <lineage>
        <taxon>Bacteria</taxon>
        <taxon>Pseudomonadati</taxon>
        <taxon>Pseudomonadota</taxon>
        <taxon>Gammaproteobacteria</taxon>
        <taxon>Alteromonadales</taxon>
        <taxon>Alteromonadaceae</taxon>
        <taxon>Saliniradius</taxon>
    </lineage>
</organism>
<evidence type="ECO:0000256" key="1">
    <source>
        <dbReference type="ARBA" id="ARBA00022490"/>
    </source>
</evidence>
<dbReference type="GO" id="GO:0032259">
    <property type="term" value="P:methylation"/>
    <property type="evidence" value="ECO:0007669"/>
    <property type="project" value="UniProtKB-KW"/>
</dbReference>
<evidence type="ECO:0000256" key="2">
    <source>
        <dbReference type="ARBA" id="ARBA00022603"/>
    </source>
</evidence>
<dbReference type="PROSITE" id="PS00092">
    <property type="entry name" value="N6_MTASE"/>
    <property type="match status" value="1"/>
</dbReference>
<dbReference type="AlphaFoldDB" id="A0A2S2E145"/>
<evidence type="ECO:0000259" key="7">
    <source>
        <dbReference type="Pfam" id="PF05175"/>
    </source>
</evidence>
<evidence type="ECO:0000256" key="6">
    <source>
        <dbReference type="HAMAP-Rule" id="MF_01872"/>
    </source>
</evidence>
<dbReference type="Gene3D" id="3.40.50.150">
    <property type="entry name" value="Vaccinia Virus protein VP39"/>
    <property type="match status" value="1"/>
</dbReference>
<dbReference type="InterPro" id="IPR022882">
    <property type="entry name" value="tRNA_adenine-N6_MeTrfase"/>
</dbReference>
<dbReference type="InterPro" id="IPR007848">
    <property type="entry name" value="Small_mtfrase_dom"/>
</dbReference>
<keyword evidence="1 6" id="KW-0963">Cytoplasm</keyword>
<dbReference type="SUPFAM" id="SSF53335">
    <property type="entry name" value="S-adenosyl-L-methionine-dependent methyltransferases"/>
    <property type="match status" value="1"/>
</dbReference>
<dbReference type="Pfam" id="PF05175">
    <property type="entry name" value="MTS"/>
    <property type="match status" value="1"/>
</dbReference>
<dbReference type="CDD" id="cd02440">
    <property type="entry name" value="AdoMet_MTases"/>
    <property type="match status" value="1"/>
</dbReference>
<comment type="subcellular location">
    <subcellularLocation>
        <location evidence="6">Cytoplasm</location>
    </subcellularLocation>
</comment>
<dbReference type="InterPro" id="IPR050210">
    <property type="entry name" value="tRNA_Adenine-N(6)_MTase"/>
</dbReference>
<proteinExistence type="inferred from homology"/>
<dbReference type="KEGG" id="salh:HMF8227_00504"/>
<comment type="similarity">
    <text evidence="6">Belongs to the methyltransferase superfamily. tRNA (adenine-N(6)-)-methyltransferase family.</text>
</comment>
<keyword evidence="9" id="KW-1185">Reference proteome</keyword>
<dbReference type="GO" id="GO:0016430">
    <property type="term" value="F:tRNA (adenine-N6)-methyltransferase activity"/>
    <property type="evidence" value="ECO:0007669"/>
    <property type="project" value="UniProtKB-UniRule"/>
</dbReference>
<comment type="function">
    <text evidence="6">Specifically methylates the adenine in position 37 of tRNA(1)(Val) (anticodon cmo5UAC).</text>
</comment>
<dbReference type="PANTHER" id="PTHR47739">
    <property type="entry name" value="TRNA1(VAL) (ADENINE(37)-N6)-METHYLTRANSFERASE"/>
    <property type="match status" value="1"/>
</dbReference>
<keyword evidence="2 6" id="KW-0489">Methyltransferase</keyword>
<comment type="catalytic activity">
    <reaction evidence="6">
        <text>adenosine(37) in tRNA1(Val) + S-adenosyl-L-methionine = N(6)-methyladenosine(37) in tRNA1(Val) + S-adenosyl-L-homocysteine + H(+)</text>
        <dbReference type="Rhea" id="RHEA:43160"/>
        <dbReference type="Rhea" id="RHEA-COMP:10369"/>
        <dbReference type="Rhea" id="RHEA-COMP:10370"/>
        <dbReference type="ChEBI" id="CHEBI:15378"/>
        <dbReference type="ChEBI" id="CHEBI:57856"/>
        <dbReference type="ChEBI" id="CHEBI:59789"/>
        <dbReference type="ChEBI" id="CHEBI:74411"/>
        <dbReference type="ChEBI" id="CHEBI:74449"/>
        <dbReference type="EC" id="2.1.1.223"/>
    </reaction>
</comment>
<dbReference type="OrthoDB" id="5383291at2"/>